<evidence type="ECO:0000256" key="1">
    <source>
        <dbReference type="SAM" id="MobiDB-lite"/>
    </source>
</evidence>
<gene>
    <name evidence="2" type="ORF">CINCED_3A001274</name>
</gene>
<proteinExistence type="predicted"/>
<sequence length="155" mass="15647">MGSHVQSLQAEQQQGEGKDGFGLGLSDSIGTIGEGMGWLLNAHAGAIGAFPHVLDGLVSGNNLATIFGKSANPFGVKIFDGLLSGGEEGDGAAQQGEALADPNDFPHLNEGEGMSNALNGFDGVHDAGAHHGQHTSPSPSPAVGGDRSHGFSYDD</sequence>
<feature type="region of interest" description="Disordered" evidence="1">
    <location>
        <begin position="1"/>
        <end position="22"/>
    </location>
</feature>
<evidence type="ECO:0000313" key="2">
    <source>
        <dbReference type="EMBL" id="VVC27422.1"/>
    </source>
</evidence>
<name>A0A5E4MBY3_9HEMI</name>
<feature type="compositionally biased region" description="Polar residues" evidence="1">
    <location>
        <begin position="1"/>
        <end position="15"/>
    </location>
</feature>
<keyword evidence="3" id="KW-1185">Reference proteome</keyword>
<dbReference type="OrthoDB" id="7470304at2759"/>
<feature type="region of interest" description="Disordered" evidence="1">
    <location>
        <begin position="86"/>
        <end position="155"/>
    </location>
</feature>
<feature type="compositionally biased region" description="Low complexity" evidence="1">
    <location>
        <begin position="91"/>
        <end position="101"/>
    </location>
</feature>
<dbReference type="EMBL" id="CABPRJ010000110">
    <property type="protein sequence ID" value="VVC27422.1"/>
    <property type="molecule type" value="Genomic_DNA"/>
</dbReference>
<reference evidence="2 3" key="1">
    <citation type="submission" date="2019-08" db="EMBL/GenBank/DDBJ databases">
        <authorList>
            <person name="Alioto T."/>
            <person name="Alioto T."/>
            <person name="Gomez Garrido J."/>
        </authorList>
    </citation>
    <scope>NUCLEOTIDE SEQUENCE [LARGE SCALE GENOMIC DNA]</scope>
</reference>
<dbReference type="Proteomes" id="UP000325440">
    <property type="component" value="Unassembled WGS sequence"/>
</dbReference>
<evidence type="ECO:0000313" key="3">
    <source>
        <dbReference type="Proteomes" id="UP000325440"/>
    </source>
</evidence>
<organism evidence="2 3">
    <name type="scientific">Cinara cedri</name>
    <dbReference type="NCBI Taxonomy" id="506608"/>
    <lineage>
        <taxon>Eukaryota</taxon>
        <taxon>Metazoa</taxon>
        <taxon>Ecdysozoa</taxon>
        <taxon>Arthropoda</taxon>
        <taxon>Hexapoda</taxon>
        <taxon>Insecta</taxon>
        <taxon>Pterygota</taxon>
        <taxon>Neoptera</taxon>
        <taxon>Paraneoptera</taxon>
        <taxon>Hemiptera</taxon>
        <taxon>Sternorrhyncha</taxon>
        <taxon>Aphidomorpha</taxon>
        <taxon>Aphidoidea</taxon>
        <taxon>Aphididae</taxon>
        <taxon>Lachninae</taxon>
        <taxon>Cinara</taxon>
    </lineage>
</organism>
<dbReference type="AlphaFoldDB" id="A0A5E4MBY3"/>
<protein>
    <submittedName>
        <fullName evidence="2">Uncharacterized protein</fullName>
    </submittedName>
</protein>
<accession>A0A5E4MBY3</accession>